<dbReference type="AlphaFoldDB" id="A0A9Q8TW81"/>
<evidence type="ECO:0000256" key="11">
    <source>
        <dbReference type="RuleBase" id="RU363037"/>
    </source>
</evidence>
<dbReference type="InterPro" id="IPR050132">
    <property type="entry name" value="Gln/Glu-tRNA_Ligase"/>
</dbReference>
<dbReference type="FunFam" id="2.40.240.10:FF:000001">
    <property type="entry name" value="Glutamine--tRNA ligase"/>
    <property type="match status" value="1"/>
</dbReference>
<dbReference type="InterPro" id="IPR004514">
    <property type="entry name" value="Gln-tRNA-synth"/>
</dbReference>
<reference evidence="15" key="1">
    <citation type="submission" date="2022-05" db="EMBL/GenBank/DDBJ databases">
        <title>Impact of host demography and evolutionary history on endosymbiont molecular evolution: a test in carpenter ants (Genus Camponotus) and their Blochmannia endosymbionts.</title>
        <authorList>
            <person name="Manthey J.D."/>
            <person name="Giron J.C."/>
            <person name="Hruska J.P."/>
        </authorList>
    </citation>
    <scope>NUCLEOTIDE SEQUENCE</scope>
    <source>
        <strain evidence="15">C-039</strain>
    </source>
</reference>
<dbReference type="FunFam" id="1.10.1160.10:FF:000001">
    <property type="entry name" value="Glutamine--tRNA ligase"/>
    <property type="match status" value="1"/>
</dbReference>
<dbReference type="SUPFAM" id="SSF52374">
    <property type="entry name" value="Nucleotidylyl transferase"/>
    <property type="match status" value="1"/>
</dbReference>
<accession>A0A9Q8TW81</accession>
<dbReference type="PANTHER" id="PTHR43097">
    <property type="entry name" value="GLUTAMINE-TRNA LIGASE"/>
    <property type="match status" value="1"/>
</dbReference>
<evidence type="ECO:0000256" key="5">
    <source>
        <dbReference type="ARBA" id="ARBA00022741"/>
    </source>
</evidence>
<dbReference type="PROSITE" id="PS00178">
    <property type="entry name" value="AA_TRNA_LIGASE_I"/>
    <property type="match status" value="1"/>
</dbReference>
<dbReference type="EC" id="6.1.1.18" evidence="2 10"/>
<feature type="domain" description="Glutamyl/glutaminyl-tRNA synthetase class Ib catalytic" evidence="12">
    <location>
        <begin position="27"/>
        <end position="337"/>
    </location>
</feature>
<comment type="similarity">
    <text evidence="1 11">Belongs to the class-I aminoacyl-tRNA synthetase family.</text>
</comment>
<dbReference type="Gene3D" id="3.40.50.620">
    <property type="entry name" value="HUPs"/>
    <property type="match status" value="1"/>
</dbReference>
<dbReference type="InterPro" id="IPR020059">
    <property type="entry name" value="Glu/Gln-tRNA-synth_Ib_codon-bd"/>
</dbReference>
<dbReference type="GO" id="GO:0005829">
    <property type="term" value="C:cytosol"/>
    <property type="evidence" value="ECO:0007669"/>
    <property type="project" value="TreeGrafter"/>
</dbReference>
<protein>
    <recommendedName>
        <fullName evidence="2 10">Glutamine--tRNA ligase</fullName>
        <ecNumber evidence="2 10">6.1.1.18</ecNumber>
    </recommendedName>
</protein>
<dbReference type="GO" id="GO:0004819">
    <property type="term" value="F:glutamine-tRNA ligase activity"/>
    <property type="evidence" value="ECO:0007669"/>
    <property type="project" value="UniProtKB-UniRule"/>
</dbReference>
<dbReference type="Proteomes" id="UP001056209">
    <property type="component" value="Chromosome"/>
</dbReference>
<dbReference type="InterPro" id="IPR020056">
    <property type="entry name" value="Rbsml_bL25/Gln-tRNA_synth_N"/>
</dbReference>
<keyword evidence="4 11" id="KW-0436">Ligase</keyword>
<proteinExistence type="inferred from homology"/>
<organism evidence="15 16">
    <name type="scientific">Candidatus Blochmannia vicinus</name>
    <name type="common">nom. nud.</name>
    <dbReference type="NCBI Taxonomy" id="251540"/>
    <lineage>
        <taxon>Bacteria</taxon>
        <taxon>Pseudomonadati</taxon>
        <taxon>Pseudomonadota</taxon>
        <taxon>Gammaproteobacteria</taxon>
        <taxon>Enterobacterales</taxon>
        <taxon>Enterobacteriaceae</taxon>
        <taxon>ant endosymbionts</taxon>
        <taxon>Candidatus Blochmanniella</taxon>
    </lineage>
</organism>
<evidence type="ECO:0000256" key="9">
    <source>
        <dbReference type="ARBA" id="ARBA00048270"/>
    </source>
</evidence>
<evidence type="ECO:0000256" key="2">
    <source>
        <dbReference type="ARBA" id="ARBA00012836"/>
    </source>
</evidence>
<evidence type="ECO:0000259" key="12">
    <source>
        <dbReference type="Pfam" id="PF00749"/>
    </source>
</evidence>
<dbReference type="GO" id="GO:0006425">
    <property type="term" value="P:glutaminyl-tRNA aminoacylation"/>
    <property type="evidence" value="ECO:0007669"/>
    <property type="project" value="UniProtKB-UniRule"/>
</dbReference>
<dbReference type="EMBL" id="CP097753">
    <property type="protein sequence ID" value="URJ28428.1"/>
    <property type="molecule type" value="Genomic_DNA"/>
</dbReference>
<comment type="catalytic activity">
    <reaction evidence="9">
        <text>tRNA(Gln) + L-glutamine + ATP = L-glutaminyl-tRNA(Gln) + AMP + diphosphate</text>
        <dbReference type="Rhea" id="RHEA:20121"/>
        <dbReference type="Rhea" id="RHEA-COMP:9662"/>
        <dbReference type="Rhea" id="RHEA-COMP:9681"/>
        <dbReference type="ChEBI" id="CHEBI:30616"/>
        <dbReference type="ChEBI" id="CHEBI:33019"/>
        <dbReference type="ChEBI" id="CHEBI:58359"/>
        <dbReference type="ChEBI" id="CHEBI:78442"/>
        <dbReference type="ChEBI" id="CHEBI:78521"/>
        <dbReference type="ChEBI" id="CHEBI:456215"/>
        <dbReference type="EC" id="6.1.1.18"/>
    </reaction>
</comment>
<dbReference type="FunFam" id="3.90.800.10:FF:000001">
    <property type="entry name" value="Glutamine--tRNA ligase"/>
    <property type="match status" value="1"/>
</dbReference>
<dbReference type="Pfam" id="PF03950">
    <property type="entry name" value="tRNA-synt_1c_C"/>
    <property type="match status" value="1"/>
</dbReference>
<evidence type="ECO:0000256" key="8">
    <source>
        <dbReference type="ARBA" id="ARBA00023146"/>
    </source>
</evidence>
<dbReference type="GO" id="GO:0005524">
    <property type="term" value="F:ATP binding"/>
    <property type="evidence" value="ECO:0007669"/>
    <property type="project" value="UniProtKB-KW"/>
</dbReference>
<dbReference type="InterPro" id="IPR000924">
    <property type="entry name" value="Glu/Gln-tRNA-synth"/>
</dbReference>
<evidence type="ECO:0000259" key="13">
    <source>
        <dbReference type="Pfam" id="PF03950"/>
    </source>
</evidence>
<keyword evidence="3" id="KW-0963">Cytoplasm</keyword>
<gene>
    <name evidence="15" type="primary">glnS</name>
    <name evidence="15" type="ORF">M9393_01590</name>
</gene>
<evidence type="ECO:0000256" key="1">
    <source>
        <dbReference type="ARBA" id="ARBA00005594"/>
    </source>
</evidence>
<dbReference type="InterPro" id="IPR020058">
    <property type="entry name" value="Glu/Gln-tRNA-synth_Ib_cat-dom"/>
</dbReference>
<dbReference type="Pfam" id="PF00749">
    <property type="entry name" value="tRNA-synt_1c"/>
    <property type="match status" value="1"/>
</dbReference>
<dbReference type="NCBIfam" id="TIGR00440">
    <property type="entry name" value="glnS"/>
    <property type="match status" value="1"/>
</dbReference>
<dbReference type="InterPro" id="IPR014729">
    <property type="entry name" value="Rossmann-like_a/b/a_fold"/>
</dbReference>
<dbReference type="RefSeq" id="WP_250248882.1">
    <property type="nucleotide sequence ID" value="NZ_CP097753.1"/>
</dbReference>
<keyword evidence="8 11" id="KW-0030">Aminoacyl-tRNA synthetase</keyword>
<evidence type="ECO:0000256" key="10">
    <source>
        <dbReference type="NCBIfam" id="TIGR00440"/>
    </source>
</evidence>
<evidence type="ECO:0000256" key="4">
    <source>
        <dbReference type="ARBA" id="ARBA00022598"/>
    </source>
</evidence>
<evidence type="ECO:0000313" key="15">
    <source>
        <dbReference type="EMBL" id="URJ28428.1"/>
    </source>
</evidence>
<evidence type="ECO:0000259" key="14">
    <source>
        <dbReference type="Pfam" id="PF20974"/>
    </source>
</evidence>
<feature type="domain" description="Glutamyl/glutaminyl-tRNA synthetase class Ib anti-codon binding" evidence="13">
    <location>
        <begin position="340"/>
        <end position="441"/>
    </location>
</feature>
<dbReference type="SUPFAM" id="SSF50715">
    <property type="entry name" value="Ribosomal protein L25-like"/>
    <property type="match status" value="1"/>
</dbReference>
<evidence type="ECO:0000256" key="6">
    <source>
        <dbReference type="ARBA" id="ARBA00022840"/>
    </source>
</evidence>
<keyword evidence="5 11" id="KW-0547">Nucleotide-binding</keyword>
<dbReference type="NCBIfam" id="NF011291">
    <property type="entry name" value="PRK14703.1"/>
    <property type="match status" value="1"/>
</dbReference>
<evidence type="ECO:0000313" key="16">
    <source>
        <dbReference type="Proteomes" id="UP001056209"/>
    </source>
</evidence>
<dbReference type="Gene3D" id="2.40.240.10">
    <property type="entry name" value="Ribosomal Protein L25, Chain P"/>
    <property type="match status" value="2"/>
</dbReference>
<evidence type="ECO:0000256" key="3">
    <source>
        <dbReference type="ARBA" id="ARBA00022490"/>
    </source>
</evidence>
<dbReference type="PRINTS" id="PR00987">
    <property type="entry name" value="TRNASYNTHGLU"/>
</dbReference>
<dbReference type="FunFam" id="3.40.50.620:FF:000037">
    <property type="entry name" value="Glutamine--tRNA ligase cytoplasmic"/>
    <property type="match status" value="1"/>
</dbReference>
<dbReference type="InterPro" id="IPR049437">
    <property type="entry name" value="tRNA-synt_1c_C2"/>
</dbReference>
<dbReference type="Pfam" id="PF20974">
    <property type="entry name" value="tRNA-synt_1c_C2"/>
    <property type="match status" value="1"/>
</dbReference>
<dbReference type="InterPro" id="IPR001412">
    <property type="entry name" value="aa-tRNA-synth_I_CS"/>
</dbReference>
<dbReference type="InterPro" id="IPR011035">
    <property type="entry name" value="Ribosomal_bL25/Gln-tRNA_synth"/>
</dbReference>
<name>A0A9Q8TW81_9ENTR</name>
<sequence>MKILINYQPNFIHRIINKDLKSKKCTNVRTRFPPEPNGYLHIGHAKAICLNFNIAQYYHGQCNLRFDDTNPEKEHKEYVEAIKYDIQWLGFIWHGDIHYSSDYIKELYNYAIKLIKKGLAYVDELSTDEIRKYRGTLTHPGKNSPYRSRSIEENLIYFYKMKDGYFPEGGACLRAKINMSSPSIVMRDPVLYRIKYTPHHRIGGSWCIYPTYDFSHCISDAIEGITHSLCTLEFQDNRILYNWILNNIDIITRPTQYEFSRLNLEYVITSKRKLNILVTKKIVDGWDDPRMPTISGLRRRGYTARSIREFCHRIGISKQESQIKLSLLESCIRSDLNKHAPRLMAVINPIKIIINNLPIGYEEKIEVPNHPNNPKMGIRYVIFSQEIFIDRLDFCEILNNNKFYKLTLGREIRLRYAYVIKAENIKKDNNGRIICIYCSYDPYTLHKNPIDGRKITGVIHWVSATKNVPAEFRLYDKLFTNPNPSMTNNFIDNINPKSLIISKGIVEENIVKFDNLGPYQIEREGYFIIDNQLSKKSYLVFNRTVTLKESKHY</sequence>
<feature type="domain" description="tRNA synthetases class I (E and Q) anti-codon binding" evidence="14">
    <location>
        <begin position="458"/>
        <end position="530"/>
    </location>
</feature>
<keyword evidence="6 11" id="KW-0067">ATP-binding</keyword>
<dbReference type="PANTHER" id="PTHR43097:SF5">
    <property type="entry name" value="GLUTAMATE--TRNA LIGASE"/>
    <property type="match status" value="1"/>
</dbReference>
<evidence type="ECO:0000256" key="7">
    <source>
        <dbReference type="ARBA" id="ARBA00022917"/>
    </source>
</evidence>
<keyword evidence="7 11" id="KW-0648">Protein biosynthesis</keyword>